<feature type="transmembrane region" description="Helical" evidence="1">
    <location>
        <begin position="37"/>
        <end position="59"/>
    </location>
</feature>
<dbReference type="Proteomes" id="UP000449906">
    <property type="component" value="Unassembled WGS sequence"/>
</dbReference>
<sequence>MRPRHAWTAGGLGAAALLAVLVTRTFSSSGWPFNNLWPWLALGMWLVLTLTGMGLAGWAWRSWRRAVAALGAALLLATLGAWSMQTTLPRLGVVRDHEAWFEAHRADFVTAASRGSGVDAATGSRLPDDLRYLSIDGRVSRTDGNALFFAQWTAIPDDAGGFWFSPERPPSDFDMYGMLCTNPVDLGDGWWSCGM</sequence>
<evidence type="ECO:0000313" key="2">
    <source>
        <dbReference type="EMBL" id="KAB2811886.1"/>
    </source>
</evidence>
<dbReference type="AlphaFoldDB" id="A0A7J5E0U3"/>
<feature type="transmembrane region" description="Helical" evidence="1">
    <location>
        <begin position="66"/>
        <end position="84"/>
    </location>
</feature>
<organism evidence="2 3">
    <name type="scientific">Nocardioides simplex</name>
    <name type="common">Arthrobacter simplex</name>
    <dbReference type="NCBI Taxonomy" id="2045"/>
    <lineage>
        <taxon>Bacteria</taxon>
        <taxon>Bacillati</taxon>
        <taxon>Actinomycetota</taxon>
        <taxon>Actinomycetes</taxon>
        <taxon>Propionibacteriales</taxon>
        <taxon>Nocardioidaceae</taxon>
        <taxon>Pimelobacter</taxon>
    </lineage>
</organism>
<accession>A0A7J5E0U3</accession>
<dbReference type="RefSeq" id="WP_151579308.1">
    <property type="nucleotide sequence ID" value="NZ_WBVM01000001.1"/>
</dbReference>
<name>A0A7J5E0U3_NOCSI</name>
<proteinExistence type="predicted"/>
<keyword evidence="1" id="KW-0472">Membrane</keyword>
<protein>
    <submittedName>
        <fullName evidence="2">Uncharacterized protein</fullName>
    </submittedName>
</protein>
<keyword evidence="1" id="KW-1133">Transmembrane helix</keyword>
<reference evidence="2 3" key="1">
    <citation type="submission" date="2019-09" db="EMBL/GenBank/DDBJ databases">
        <title>Pimelobacter sp. isolated from Paulinella.</title>
        <authorList>
            <person name="Jeong S.E."/>
        </authorList>
    </citation>
    <scope>NUCLEOTIDE SEQUENCE [LARGE SCALE GENOMIC DNA]</scope>
    <source>
        <strain evidence="2 3">Pch-N</strain>
    </source>
</reference>
<evidence type="ECO:0000256" key="1">
    <source>
        <dbReference type="SAM" id="Phobius"/>
    </source>
</evidence>
<gene>
    <name evidence="2" type="ORF">F9L07_08585</name>
</gene>
<evidence type="ECO:0000313" key="3">
    <source>
        <dbReference type="Proteomes" id="UP000449906"/>
    </source>
</evidence>
<keyword evidence="1" id="KW-0812">Transmembrane</keyword>
<dbReference type="EMBL" id="WBVM01000001">
    <property type="protein sequence ID" value="KAB2811886.1"/>
    <property type="molecule type" value="Genomic_DNA"/>
</dbReference>
<comment type="caution">
    <text evidence="2">The sequence shown here is derived from an EMBL/GenBank/DDBJ whole genome shotgun (WGS) entry which is preliminary data.</text>
</comment>